<evidence type="ECO:0000256" key="1">
    <source>
        <dbReference type="SAM" id="MobiDB-lite"/>
    </source>
</evidence>
<protein>
    <recommendedName>
        <fullName evidence="2">Baseplate structural protein Gp10 C-terminal domain-containing protein</fullName>
    </recommendedName>
</protein>
<dbReference type="Pfam" id="PF21939">
    <property type="entry name" value="Gp10_C"/>
    <property type="match status" value="1"/>
</dbReference>
<dbReference type="CDD" id="cd22641">
    <property type="entry name" value="C24-like"/>
    <property type="match status" value="1"/>
</dbReference>
<dbReference type="InterPro" id="IPR053827">
    <property type="entry name" value="Gp10_C"/>
</dbReference>
<reference evidence="4" key="1">
    <citation type="journal article" date="2019" name="Int. J. Syst. Evol. Microbiol.">
        <title>The Global Catalogue of Microorganisms (GCM) 10K type strain sequencing project: providing services to taxonomists for standard genome sequencing and annotation.</title>
        <authorList>
            <consortium name="The Broad Institute Genomics Platform"/>
            <consortium name="The Broad Institute Genome Sequencing Center for Infectious Disease"/>
            <person name="Wu L."/>
            <person name="Ma J."/>
        </authorList>
    </citation>
    <scope>NUCLEOTIDE SEQUENCE [LARGE SCALE GENOMIC DNA]</scope>
    <source>
        <strain evidence="4">JCM 17923</strain>
    </source>
</reference>
<feature type="region of interest" description="Disordered" evidence="1">
    <location>
        <begin position="243"/>
        <end position="270"/>
    </location>
</feature>
<sequence>MKQLLFANNGRARANDDLQVLQQELTDAVQAQFLGKGGFIVTGCQVSGPVGAHTVTAGIVCLDGQLMRFSGQSNVVLPAQLQATAAVDSDLRPYADGTSRNCMREVQATLVADNPGYSGGEFIRITSAGGLRWENVLRNITRSPDEIQEVGRYVPAHYDGTGRGLAGTEAYGWALCNGQNGTLILNGRFTAGFDPNQADFDAVGDAGGNNSLTLLASQIPPHKHRMTNYKTDSAGSDWRFIAGSNNGAANNSNHPDRETENFTQDSGGGQAFDNRPAFCTVLKRQWVGY</sequence>
<proteinExistence type="predicted"/>
<accession>A0ABP8I9D6</accession>
<evidence type="ECO:0000313" key="4">
    <source>
        <dbReference type="Proteomes" id="UP001501153"/>
    </source>
</evidence>
<organism evidence="3 4">
    <name type="scientific">Hymenobacter saemangeumensis</name>
    <dbReference type="NCBI Taxonomy" id="1084522"/>
    <lineage>
        <taxon>Bacteria</taxon>
        <taxon>Pseudomonadati</taxon>
        <taxon>Bacteroidota</taxon>
        <taxon>Cytophagia</taxon>
        <taxon>Cytophagales</taxon>
        <taxon>Hymenobacteraceae</taxon>
        <taxon>Hymenobacter</taxon>
    </lineage>
</organism>
<dbReference type="SUPFAM" id="SSF88874">
    <property type="entry name" value="Receptor-binding domain of short tail fibre protein gp12"/>
    <property type="match status" value="1"/>
</dbReference>
<dbReference type="EMBL" id="BAABGZ010000016">
    <property type="protein sequence ID" value="GAA4354201.1"/>
    <property type="molecule type" value="Genomic_DNA"/>
</dbReference>
<comment type="caution">
    <text evidence="3">The sequence shown here is derived from an EMBL/GenBank/DDBJ whole genome shotgun (WGS) entry which is preliminary data.</text>
</comment>
<dbReference type="Proteomes" id="UP001501153">
    <property type="component" value="Unassembled WGS sequence"/>
</dbReference>
<feature type="domain" description="Baseplate structural protein Gp10 C-terminal" evidence="2">
    <location>
        <begin position="185"/>
        <end position="282"/>
    </location>
</feature>
<evidence type="ECO:0000313" key="3">
    <source>
        <dbReference type="EMBL" id="GAA4354201.1"/>
    </source>
</evidence>
<dbReference type="RefSeq" id="WP_345235467.1">
    <property type="nucleotide sequence ID" value="NZ_BAABGZ010000016.1"/>
</dbReference>
<name>A0ABP8I9D6_9BACT</name>
<evidence type="ECO:0000259" key="2">
    <source>
        <dbReference type="Pfam" id="PF21939"/>
    </source>
</evidence>
<feature type="compositionally biased region" description="Low complexity" evidence="1">
    <location>
        <begin position="243"/>
        <end position="253"/>
    </location>
</feature>
<keyword evidence="4" id="KW-1185">Reference proteome</keyword>
<gene>
    <name evidence="3" type="ORF">GCM10023185_15670</name>
</gene>